<protein>
    <submittedName>
        <fullName evidence="2">Uncharacterized protein</fullName>
    </submittedName>
</protein>
<evidence type="ECO:0000256" key="1">
    <source>
        <dbReference type="SAM" id="Coils"/>
    </source>
</evidence>
<dbReference type="Proteomes" id="UP001459714">
    <property type="component" value="Unassembled WGS sequence"/>
</dbReference>
<gene>
    <name evidence="2" type="ORF">NST17_20205</name>
</gene>
<comment type="caution">
    <text evidence="2">The sequence shown here is derived from an EMBL/GenBank/DDBJ whole genome shotgun (WGS) entry which is preliminary data.</text>
</comment>
<organism evidence="2 3">
    <name type="scientific">Caldifermentibacillus hisashii</name>
    <dbReference type="NCBI Taxonomy" id="996558"/>
    <lineage>
        <taxon>Bacteria</taxon>
        <taxon>Bacillati</taxon>
        <taxon>Bacillota</taxon>
        <taxon>Bacilli</taxon>
        <taxon>Bacillales</taxon>
        <taxon>Bacillaceae</taxon>
        <taxon>Caldifermentibacillus</taxon>
    </lineage>
</organism>
<dbReference type="RefSeq" id="WP_342021112.1">
    <property type="nucleotide sequence ID" value="NZ_JBBYAK010000002.1"/>
</dbReference>
<keyword evidence="3" id="KW-1185">Reference proteome</keyword>
<name>A0ABU9K4T2_9BACI</name>
<proteinExistence type="predicted"/>
<sequence length="126" mass="14809">MNIFEVATRKKFRFPFKGLVSVEDLWDLSVQNLDLVFKTLNSELKKTQEESLLNTKAKEDKELEQKVEIVKHIVNVKLEEENMRLKAKEQKEQKQKIMEILLAKQDETLYNKSVDELKAMLAELEG</sequence>
<evidence type="ECO:0000313" key="2">
    <source>
        <dbReference type="EMBL" id="MEL3959477.1"/>
    </source>
</evidence>
<dbReference type="EMBL" id="JBBYAK010000002">
    <property type="protein sequence ID" value="MEL3959477.1"/>
    <property type="molecule type" value="Genomic_DNA"/>
</dbReference>
<evidence type="ECO:0000313" key="3">
    <source>
        <dbReference type="Proteomes" id="UP001459714"/>
    </source>
</evidence>
<keyword evidence="1" id="KW-0175">Coiled coil</keyword>
<reference evidence="2 3" key="1">
    <citation type="submission" date="2024-03" db="EMBL/GenBank/DDBJ databases">
        <title>Bacilli Hybrid Assemblies.</title>
        <authorList>
            <person name="Kovac J."/>
        </authorList>
    </citation>
    <scope>NUCLEOTIDE SEQUENCE [LARGE SCALE GENOMIC DNA]</scope>
    <source>
        <strain evidence="2 3">FSL M8-0022</strain>
    </source>
</reference>
<feature type="coiled-coil region" evidence="1">
    <location>
        <begin position="30"/>
        <end position="95"/>
    </location>
</feature>
<accession>A0ABU9K4T2</accession>